<protein>
    <submittedName>
        <fullName evidence="1">Uncharacterized protein</fullName>
    </submittedName>
</protein>
<name>A0ABX2NJL2_9BURK</name>
<evidence type="ECO:0000313" key="1">
    <source>
        <dbReference type="EMBL" id="NVI04480.1"/>
    </source>
</evidence>
<sequence>MDDRSNRRVLLPASLYELWLDEHTVYSCAYFEL</sequence>
<reference evidence="1 2" key="1">
    <citation type="submission" date="2019-08" db="EMBL/GenBank/DDBJ databases">
        <title>Paraburkholderia simonii sp. nov. and P. youngii sp. nov. Brazilian and Mexican Mimosa-associated rhizobia.</title>
        <authorList>
            <person name="Mavima L."/>
            <person name="Beukes C.W."/>
            <person name="Palmer M."/>
            <person name="De Meyer S.E."/>
            <person name="James E.K."/>
            <person name="Maluk M."/>
            <person name="Avontuur J.R."/>
            <person name="Chan W.Y."/>
            <person name="Venter S.N."/>
            <person name="Steenkamp E.T."/>
        </authorList>
    </citation>
    <scope>NUCLEOTIDE SEQUENCE [LARGE SCALE GENOMIC DNA]</scope>
    <source>
        <strain evidence="1 2">JPY454</strain>
    </source>
</reference>
<keyword evidence="2" id="KW-1185">Reference proteome</keyword>
<dbReference type="Proteomes" id="UP000821598">
    <property type="component" value="Unassembled WGS sequence"/>
</dbReference>
<proteinExistence type="predicted"/>
<comment type="caution">
    <text evidence="1">The sequence shown here is derived from an EMBL/GenBank/DDBJ whole genome shotgun (WGS) entry which is preliminary data.</text>
</comment>
<evidence type="ECO:0000313" key="2">
    <source>
        <dbReference type="Proteomes" id="UP000821598"/>
    </source>
</evidence>
<gene>
    <name evidence="1" type="ORF">FSB64_11975</name>
</gene>
<organism evidence="1 2">
    <name type="scientific">Paraburkholderia youngii</name>
    <dbReference type="NCBI Taxonomy" id="2782701"/>
    <lineage>
        <taxon>Bacteria</taxon>
        <taxon>Pseudomonadati</taxon>
        <taxon>Pseudomonadota</taxon>
        <taxon>Betaproteobacteria</taxon>
        <taxon>Burkholderiales</taxon>
        <taxon>Burkholderiaceae</taxon>
        <taxon>Paraburkholderia</taxon>
    </lineage>
</organism>
<dbReference type="EMBL" id="VOMC01000010">
    <property type="protein sequence ID" value="NVI04480.1"/>
    <property type="molecule type" value="Genomic_DNA"/>
</dbReference>
<accession>A0ABX2NJL2</accession>